<dbReference type="Proteomes" id="UP001321804">
    <property type="component" value="Chromosome"/>
</dbReference>
<reference evidence="2 3" key="1">
    <citation type="journal article" date="2023" name="Microbiol. Spectr.">
        <title>Symbiosis of Carpenter Bees with Uncharacterized Lactic Acid Bacteria Showing NAD Auxotrophy.</title>
        <authorList>
            <person name="Kawasaki S."/>
            <person name="Ozawa K."/>
            <person name="Mori T."/>
            <person name="Yamamoto A."/>
            <person name="Ito M."/>
            <person name="Ohkuma M."/>
            <person name="Sakamoto M."/>
            <person name="Matsutani M."/>
        </authorList>
    </citation>
    <scope>NUCLEOTIDE SEQUENCE [LARGE SCALE GENOMIC DNA]</scope>
    <source>
        <strain evidence="2 3">KimC2</strain>
    </source>
</reference>
<dbReference type="AlphaFoldDB" id="A0AAU9CVC9"/>
<evidence type="ECO:0000256" key="1">
    <source>
        <dbReference type="SAM" id="Phobius"/>
    </source>
</evidence>
<keyword evidence="1" id="KW-1133">Transmembrane helix</keyword>
<evidence type="ECO:0000313" key="3">
    <source>
        <dbReference type="Proteomes" id="UP001321804"/>
    </source>
</evidence>
<sequence>MSFGNHKKIFRIAILSVFIALIIAQSFLPFLGYITLIPGFPQVTTLHLTVILAGLLLGPLDGLIIGFFWGLTSLIVAYTTPPGGLAVLIFQNPIISIIPRILTGLIAGMIYKPFKKLSRFKRSFGAILASIFGTSVNTIGVILLSWLLIAEKVVKFQHISGNFFIGLLSIFMVNFVLEIILSVIVCPIISELLVDRIEQR</sequence>
<organism evidence="2 3">
    <name type="scientific">Xylocopilactobacillus apis</name>
    <dbReference type="NCBI Taxonomy" id="2932183"/>
    <lineage>
        <taxon>Bacteria</taxon>
        <taxon>Bacillati</taxon>
        <taxon>Bacillota</taxon>
        <taxon>Bacilli</taxon>
        <taxon>Lactobacillales</taxon>
        <taxon>Lactobacillaceae</taxon>
        <taxon>Xylocopilactobacillus</taxon>
    </lineage>
</organism>
<dbReference type="Gene3D" id="1.10.1760.20">
    <property type="match status" value="1"/>
</dbReference>
<proteinExistence type="predicted"/>
<dbReference type="KEGG" id="xak:KIMC2_09080"/>
<dbReference type="EMBL" id="AP026801">
    <property type="protein sequence ID" value="BDR56346.1"/>
    <property type="molecule type" value="Genomic_DNA"/>
</dbReference>
<gene>
    <name evidence="2" type="ORF">KIMC2_09080</name>
</gene>
<feature type="transmembrane region" description="Helical" evidence="1">
    <location>
        <begin position="48"/>
        <end position="69"/>
    </location>
</feature>
<dbReference type="Pfam" id="PF12822">
    <property type="entry name" value="ECF_trnsprt"/>
    <property type="match status" value="1"/>
</dbReference>
<feature type="transmembrane region" description="Helical" evidence="1">
    <location>
        <begin position="12"/>
        <end position="36"/>
    </location>
</feature>
<keyword evidence="1" id="KW-0472">Membrane</keyword>
<keyword evidence="3" id="KW-1185">Reference proteome</keyword>
<feature type="transmembrane region" description="Helical" evidence="1">
    <location>
        <begin position="161"/>
        <end position="194"/>
    </location>
</feature>
<accession>A0AAU9CVC9</accession>
<protein>
    <submittedName>
        <fullName evidence="2">Membrane protein</fullName>
    </submittedName>
</protein>
<dbReference type="GO" id="GO:0022857">
    <property type="term" value="F:transmembrane transporter activity"/>
    <property type="evidence" value="ECO:0007669"/>
    <property type="project" value="InterPro"/>
</dbReference>
<evidence type="ECO:0000313" key="2">
    <source>
        <dbReference type="EMBL" id="BDR56346.1"/>
    </source>
</evidence>
<feature type="transmembrane region" description="Helical" evidence="1">
    <location>
        <begin position="89"/>
        <end position="111"/>
    </location>
</feature>
<name>A0AAU9CVC9_9LACO</name>
<dbReference type="RefSeq" id="WP_317698260.1">
    <property type="nucleotide sequence ID" value="NZ_AP026801.1"/>
</dbReference>
<dbReference type="InterPro" id="IPR024529">
    <property type="entry name" value="ECF_trnsprt_substrate-spec"/>
</dbReference>
<feature type="transmembrane region" description="Helical" evidence="1">
    <location>
        <begin position="123"/>
        <end position="149"/>
    </location>
</feature>
<keyword evidence="1" id="KW-0812">Transmembrane</keyword>